<dbReference type="PANTHER" id="PTHR34512:SF30">
    <property type="entry name" value="OUTER MEMBRANE PROTEIN ASSEMBLY FACTOR BAMB"/>
    <property type="match status" value="1"/>
</dbReference>
<evidence type="ECO:0000259" key="2">
    <source>
        <dbReference type="Pfam" id="PF13360"/>
    </source>
</evidence>
<dbReference type="EMBL" id="WUYX01000038">
    <property type="protein sequence ID" value="MXV62895.1"/>
    <property type="molecule type" value="Genomic_DNA"/>
</dbReference>
<accession>A0A6B0VNT7</accession>
<dbReference type="PANTHER" id="PTHR34512">
    <property type="entry name" value="CELL SURFACE PROTEIN"/>
    <property type="match status" value="1"/>
</dbReference>
<dbReference type="SUPFAM" id="SSF50998">
    <property type="entry name" value="Quinoprotein alcohol dehydrogenase-like"/>
    <property type="match status" value="1"/>
</dbReference>
<keyword evidence="4" id="KW-1185">Reference proteome</keyword>
<feature type="domain" description="Pyrrolo-quinoline quinone repeat" evidence="2">
    <location>
        <begin position="202"/>
        <end position="395"/>
    </location>
</feature>
<name>A0A6B0VNT7_9EURY</name>
<gene>
    <name evidence="3" type="ORF">GS429_12620</name>
</gene>
<evidence type="ECO:0000313" key="3">
    <source>
        <dbReference type="EMBL" id="MXV62895.1"/>
    </source>
</evidence>
<dbReference type="Gene3D" id="2.40.10.480">
    <property type="match status" value="1"/>
</dbReference>
<reference evidence="3 4" key="1">
    <citation type="submission" date="2020-01" db="EMBL/GenBank/DDBJ databases">
        <title>Natronorubrum sp. JWXQ-INN 674 isolated from Inner Mongolia Autonomous Region of China.</title>
        <authorList>
            <person name="Xue Q."/>
        </authorList>
    </citation>
    <scope>NUCLEOTIDE SEQUENCE [LARGE SCALE GENOMIC DNA]</scope>
    <source>
        <strain evidence="3 4">JWXQ-INN-674</strain>
    </source>
</reference>
<dbReference type="SMART" id="SM00564">
    <property type="entry name" value="PQQ"/>
    <property type="match status" value="6"/>
</dbReference>
<comment type="caution">
    <text evidence="3">The sequence shown here is derived from an EMBL/GenBank/DDBJ whole genome shotgun (WGS) entry which is preliminary data.</text>
</comment>
<dbReference type="InterPro" id="IPR002372">
    <property type="entry name" value="PQQ_rpt_dom"/>
</dbReference>
<evidence type="ECO:0000256" key="1">
    <source>
        <dbReference type="SAM" id="MobiDB-lite"/>
    </source>
</evidence>
<organism evidence="3 4">
    <name type="scientific">Natronorubrum halalkaliphilum</name>
    <dbReference type="NCBI Taxonomy" id="2691917"/>
    <lineage>
        <taxon>Archaea</taxon>
        <taxon>Methanobacteriati</taxon>
        <taxon>Methanobacteriota</taxon>
        <taxon>Stenosarchaea group</taxon>
        <taxon>Halobacteria</taxon>
        <taxon>Halobacteriales</taxon>
        <taxon>Natrialbaceae</taxon>
        <taxon>Natronorubrum</taxon>
    </lineage>
</organism>
<feature type="domain" description="Pyrrolo-quinoline quinone repeat" evidence="2">
    <location>
        <begin position="94"/>
        <end position="165"/>
    </location>
</feature>
<dbReference type="RefSeq" id="WP_328821375.1">
    <property type="nucleotide sequence ID" value="NZ_WUYX01000038.1"/>
</dbReference>
<evidence type="ECO:0000313" key="4">
    <source>
        <dbReference type="Proteomes" id="UP000434101"/>
    </source>
</evidence>
<dbReference type="Proteomes" id="UP000434101">
    <property type="component" value="Unassembled WGS sequence"/>
</dbReference>
<protein>
    <submittedName>
        <fullName evidence="3">PQQ-binding-like beta-propeller repeat protein</fullName>
    </submittedName>
</protein>
<dbReference type="InterPro" id="IPR015943">
    <property type="entry name" value="WD40/YVTN_repeat-like_dom_sf"/>
</dbReference>
<proteinExistence type="predicted"/>
<feature type="region of interest" description="Disordered" evidence="1">
    <location>
        <begin position="157"/>
        <end position="182"/>
    </location>
</feature>
<sequence length="401" mass="43028">MTDWNQFKGDPRHSGLRRDLDGPYRVTAAWTADLTGPVGSPVLDRDTVFVGTSHGNCYAYERDTGRRRWVFETMTATDTAPVVTHDHLYLATGDGTVHALDPATGDQRWTADLPGSIESALALSTGLLYAGHTGGLSALEPDTGEILWTAETEAAVVGSPAVDTARDRSRNQGWGQGRDGDDEQAVDLLSLEDAQMSDEQDGSHDQDRVYVGTDDETVLAFEAETGEELWDAPTDGTIVDGPTVVDGRVYVADDTGTLLALHADSGQSWFTYQIQDSFTSSATVLPDIGSTFVGASDGYLHVTDTTFGRRKLRGWLFSKKGVALDGPVRSSPVIAGDIVCVGDSTGSLYGIDVTDDCDLRWHFGLEGAITGTPALGDQQLYVGSDAEQLTCLEWELGEPKL</sequence>
<dbReference type="Pfam" id="PF13360">
    <property type="entry name" value="PQQ_2"/>
    <property type="match status" value="2"/>
</dbReference>
<dbReference type="AlphaFoldDB" id="A0A6B0VNT7"/>
<dbReference type="Gene3D" id="2.130.10.10">
    <property type="entry name" value="YVTN repeat-like/Quinoprotein amine dehydrogenase"/>
    <property type="match status" value="2"/>
</dbReference>
<dbReference type="InterPro" id="IPR018391">
    <property type="entry name" value="PQQ_b-propeller_rpt"/>
</dbReference>
<dbReference type="InterPro" id="IPR011047">
    <property type="entry name" value="Quinoprotein_ADH-like_sf"/>
</dbReference>